<sequence>MRHRTSVFLGKGVPSPLYFHLVGVASGHQLRIVRERDWSVFHFPGWASPVAMVWNKPGHERLFVTRVDGTLPGHEEALKKIDEWVHSDWTTHRNEYGGLSIPLAVHEKCVLVPEAGDIQEEEGGLLTIEPPCIFWFERQDHAHNAASIAAVVTIR</sequence>
<proteinExistence type="predicted"/>
<accession>A0A0S1SGQ8</accession>
<accession>A0A0S1SWN5</accession>
<reference evidence="2" key="1">
    <citation type="submission" date="2015-10" db="EMBL/GenBank/DDBJ databases">
        <title>Analysis of five complete genome sequences for members of the class Peribacteria in the recently recognized Peregrinibacteria bacterial phylum.</title>
        <authorList>
            <person name="Anantharaman K."/>
            <person name="Brown C.T."/>
            <person name="Burstein D."/>
            <person name="Castelle C.J."/>
            <person name="Probst A.J."/>
            <person name="Thomas B.C."/>
            <person name="Williams K.H."/>
            <person name="Banfield J.F."/>
        </authorList>
    </citation>
    <scope>NUCLEOTIDE SEQUENCE [LARGE SCALE GENOMIC DNA]</scope>
</reference>
<evidence type="ECO:0000313" key="2">
    <source>
        <dbReference type="Proteomes" id="UP000069135"/>
    </source>
</evidence>
<protein>
    <submittedName>
        <fullName evidence="1">Uncharacterized protein</fullName>
    </submittedName>
</protein>
<accession>A0A0S1SSZ0</accession>
<reference evidence="1 2" key="2">
    <citation type="journal article" date="2016" name="PeerJ">
        <title>Analysis of five complete genome sequences for members of the class Peribacteria in the recently recognized Peregrinibacteria bacterial phylum.</title>
        <authorList>
            <person name="Anantharaman K."/>
            <person name="Brown C.T."/>
            <person name="Burstein D."/>
            <person name="Castelle C.J."/>
            <person name="Probst A.J."/>
            <person name="Thomas B.C."/>
            <person name="Williams K.H."/>
            <person name="Banfield J.F."/>
        </authorList>
    </citation>
    <scope>NUCLEOTIDE SEQUENCE [LARGE SCALE GENOMIC DNA]</scope>
    <source>
        <strain evidence="1">RIFOXYD1_FULL_PER-ii_59_16</strain>
    </source>
</reference>
<accession>A0A0S1SKM0</accession>
<dbReference type="EMBL" id="CP013065">
    <property type="protein sequence ID" value="ALM13044.1"/>
    <property type="molecule type" value="Genomic_DNA"/>
</dbReference>
<evidence type="ECO:0000313" key="1">
    <source>
        <dbReference type="EMBL" id="ALM13044.1"/>
    </source>
</evidence>
<gene>
    <name evidence="1" type="ORF">PeribacterD1_0346</name>
</gene>
<dbReference type="Proteomes" id="UP000069135">
    <property type="component" value="Chromosome"/>
</dbReference>
<dbReference type="STRING" id="1735162.PeribacterB2_0346"/>
<organism evidence="1 2">
    <name type="scientific">Candidatus Peribacter riflensis</name>
    <dbReference type="NCBI Taxonomy" id="1735162"/>
    <lineage>
        <taxon>Bacteria</taxon>
        <taxon>Candidatus Peregrinibacteriota</taxon>
        <taxon>Candidatus Peribacteria</taxon>
        <taxon>Candidatus Peribacterales</taxon>
        <taxon>Candidatus Peribacteraceae</taxon>
        <taxon>Candidatus Peribacter</taxon>
    </lineage>
</organism>
<name>A0A0S1SGQ8_9BACT</name>
<accession>A0A0S1SP62</accession>
<dbReference type="AlphaFoldDB" id="A0A0S1SGQ8"/>
<dbReference type="KEGG" id="prf:PeribacterA2_0346"/>